<accession>A0A812XYU7</accession>
<evidence type="ECO:0000313" key="1">
    <source>
        <dbReference type="EMBL" id="CAE7751495.1"/>
    </source>
</evidence>
<gene>
    <name evidence="1" type="ORF">SNEC2469_LOCUS21789</name>
</gene>
<sequence length="570" mass="65007">MLRKLWNNTGDTFSSQEEAAVVGLASAHSRLVIESGRVNTKSEAGFNSCALFLESLDSTARVLHIDAAPRKYRSSFTINYRALFPDEARNYRVDVLEASVEQYAVIWVNGDKFEFSAEAMRRAEALQRCWADLATLLERWNTEQVRASRPARSDFRDALVALDTAWASFEHKYIMELIEIEEKARRLVVQAIEREKKLQSIEARSLQADVFQRPDYQEELRRFVACISHLNSVANVRRKGRDDLSMDVLLDAMQTLSKCDAAEKGGQNSEKLAAARSLTKDVLDSFTAMREYLREVGRCLERVDPHLCNNAGLVARLVDWEESWEVGTRYVQQEKMLTAVCDLVAEIRAAQRLTPVLAQMCEECDVEMFMVLPRLAWLRYLDKPCQLSGLFKSLLPHRFADSNVVQKEAPEPSDPELISLMQKFGRTKQLLMETMKPSQGGTLTTGCFEDAAWEVLVKRVVNGVNGDIYTNVCPSLREPVEKAVEELMRDLEAWSMELARHCPEDWNQCCGILVQCLSGSEKEGSKGPFRVRTLTFRTHVTYLAWPLRSQGLSWCRSRLHARRRLQFSAK</sequence>
<dbReference type="EMBL" id="CAJNJA010038897">
    <property type="protein sequence ID" value="CAE7751495.1"/>
    <property type="molecule type" value="Genomic_DNA"/>
</dbReference>
<organism evidence="1 2">
    <name type="scientific">Symbiodinium necroappetens</name>
    <dbReference type="NCBI Taxonomy" id="1628268"/>
    <lineage>
        <taxon>Eukaryota</taxon>
        <taxon>Sar</taxon>
        <taxon>Alveolata</taxon>
        <taxon>Dinophyceae</taxon>
        <taxon>Suessiales</taxon>
        <taxon>Symbiodiniaceae</taxon>
        <taxon>Symbiodinium</taxon>
    </lineage>
</organism>
<dbReference type="AlphaFoldDB" id="A0A812XYU7"/>
<comment type="caution">
    <text evidence="1">The sequence shown here is derived from an EMBL/GenBank/DDBJ whole genome shotgun (WGS) entry which is preliminary data.</text>
</comment>
<dbReference type="OrthoDB" id="287623at2759"/>
<keyword evidence="2" id="KW-1185">Reference proteome</keyword>
<protein>
    <submittedName>
        <fullName evidence="1">Uncharacterized protein</fullName>
    </submittedName>
</protein>
<dbReference type="Proteomes" id="UP000601435">
    <property type="component" value="Unassembled WGS sequence"/>
</dbReference>
<reference evidence="1" key="1">
    <citation type="submission" date="2021-02" db="EMBL/GenBank/DDBJ databases">
        <authorList>
            <person name="Dougan E. K."/>
            <person name="Rhodes N."/>
            <person name="Thang M."/>
            <person name="Chan C."/>
        </authorList>
    </citation>
    <scope>NUCLEOTIDE SEQUENCE</scope>
</reference>
<proteinExistence type="predicted"/>
<evidence type="ECO:0000313" key="2">
    <source>
        <dbReference type="Proteomes" id="UP000601435"/>
    </source>
</evidence>
<name>A0A812XYU7_9DINO</name>